<dbReference type="Proteomes" id="UP001174156">
    <property type="component" value="Unassembled WGS sequence"/>
</dbReference>
<accession>A0AA90HTY2</accession>
<reference evidence="2 3" key="1">
    <citation type="journal article" date="2023" name="Nat. Commun.">
        <title>Genomic dissection of endemic carbapenem resistance reveals metallo-beta-lactamase dissemination through clonal, plasmid and integron transfer.</title>
        <authorList>
            <person name="Macesic N."/>
            <person name="Hawkey J."/>
            <person name="Vezina B."/>
            <person name="Wisniewski J.A."/>
            <person name="Cottingham H."/>
            <person name="Blakeway L.V."/>
            <person name="Harshegyi T."/>
            <person name="Pragastis K."/>
            <person name="Badoordeen G.Z."/>
            <person name="Dennison A."/>
            <person name="Spelman D.W."/>
            <person name="Jenney A.W.J."/>
            <person name="Peleg A.Y."/>
        </authorList>
    </citation>
    <scope>NUCLEOTIDE SEQUENCE [LARGE SCALE GENOMIC DNA]</scope>
    <source>
        <strain evidence="2 3">CPO519</strain>
    </source>
</reference>
<evidence type="ECO:0000313" key="3">
    <source>
        <dbReference type="Proteomes" id="UP001174156"/>
    </source>
</evidence>
<dbReference type="EMBL" id="JARTMM020000001">
    <property type="protein sequence ID" value="MEC5498163.1"/>
    <property type="molecule type" value="Genomic_DNA"/>
</dbReference>
<dbReference type="EMBL" id="JARTMM010000124">
    <property type="protein sequence ID" value="MDK4883708.1"/>
    <property type="molecule type" value="Genomic_DNA"/>
</dbReference>
<dbReference type="SUPFAM" id="SSF52540">
    <property type="entry name" value="P-loop containing nucleoside triphosphate hydrolases"/>
    <property type="match status" value="1"/>
</dbReference>
<dbReference type="InterPro" id="IPR027417">
    <property type="entry name" value="P-loop_NTPase"/>
</dbReference>
<evidence type="ECO:0000313" key="1">
    <source>
        <dbReference type="EMBL" id="MDK4883708.1"/>
    </source>
</evidence>
<proteinExistence type="predicted"/>
<name>A0AA90HTY2_ACIBA</name>
<evidence type="ECO:0000313" key="2">
    <source>
        <dbReference type="EMBL" id="MEC5498163.1"/>
    </source>
</evidence>
<dbReference type="Gene3D" id="3.40.50.300">
    <property type="entry name" value="P-loop containing nucleotide triphosphate hydrolases"/>
    <property type="match status" value="1"/>
</dbReference>
<organism evidence="1">
    <name type="scientific">Acinetobacter baumannii</name>
    <dbReference type="NCBI Taxonomy" id="470"/>
    <lineage>
        <taxon>Bacteria</taxon>
        <taxon>Pseudomonadati</taxon>
        <taxon>Pseudomonadota</taxon>
        <taxon>Gammaproteobacteria</taxon>
        <taxon>Moraxellales</taxon>
        <taxon>Moraxellaceae</taxon>
        <taxon>Acinetobacter</taxon>
        <taxon>Acinetobacter calcoaceticus/baumannii complex</taxon>
    </lineage>
</organism>
<sequence length="184" mass="21146">MYPKIIGLVGPIRAGKSSVATYLCERYSYRLASNSDLLKDIAANLGMSPTRENLRKLGDSIFSVLGNDTLARYRLSKPHHFPIVVDGIRYKEEIEIYSQEPSFKLLGVEAFEEIRHHRTNILASEGKDQKLNIMQFSQLQSVRSELQVESLLELADAKINNNFDKAHLFHEIDYLMNRWLNKYG</sequence>
<comment type="caution">
    <text evidence="1">The sequence shown here is derived from an EMBL/GenBank/DDBJ whole genome shotgun (WGS) entry which is preliminary data.</text>
</comment>
<protein>
    <recommendedName>
        <fullName evidence="4">Dephospho-CoA kinase</fullName>
    </recommendedName>
</protein>
<gene>
    <name evidence="2" type="ORF">P9867_017410</name>
    <name evidence="1" type="ORF">P9867_19240</name>
</gene>
<dbReference type="PANTHER" id="PTHR41930:SF1">
    <property type="entry name" value="DEPHOSPHO-COA KINASE"/>
    <property type="match status" value="1"/>
</dbReference>
<evidence type="ECO:0008006" key="4">
    <source>
        <dbReference type="Google" id="ProtNLM"/>
    </source>
</evidence>
<reference evidence="2" key="3">
    <citation type="submission" date="2024-01" db="EMBL/GenBank/DDBJ databases">
        <authorList>
            <person name="Macesic N."/>
        </authorList>
    </citation>
    <scope>NUCLEOTIDE SEQUENCE</scope>
    <source>
        <strain evidence="2">CPO519</strain>
    </source>
</reference>
<dbReference type="PANTHER" id="PTHR41930">
    <property type="entry name" value="UPF0200 PROTEIN MJ1399"/>
    <property type="match status" value="1"/>
</dbReference>
<dbReference type="AlphaFoldDB" id="A0AA90HTY2"/>
<reference evidence="1" key="2">
    <citation type="submission" date="2023-01" db="EMBL/GenBank/DDBJ databases">
        <title>Genomic dissection of endemic carbapenem resistance: metallo-beta-lactamase gene dissemination through clonal, plasmid and integron transfer pathways.</title>
        <authorList>
            <person name="Macesic N."/>
        </authorList>
    </citation>
    <scope>NUCLEOTIDE SEQUENCE</scope>
    <source>
        <strain evidence="1">CPO519</strain>
    </source>
</reference>
<dbReference type="RefSeq" id="WP_038342076.1">
    <property type="nucleotide sequence ID" value="NZ_JACDZB010000064.1"/>
</dbReference>